<keyword evidence="1" id="KW-0645">Protease</keyword>
<dbReference type="HOGENOM" id="CLU_064960_0_0_6"/>
<gene>
    <name evidence="1" type="ORF">BegalDRAFT_0614</name>
</gene>
<dbReference type="Proteomes" id="UP000005744">
    <property type="component" value="Unassembled WGS sequence"/>
</dbReference>
<organism evidence="1 2">
    <name type="scientific">Beggiatoa alba B18LD</name>
    <dbReference type="NCBI Taxonomy" id="395493"/>
    <lineage>
        <taxon>Bacteria</taxon>
        <taxon>Pseudomonadati</taxon>
        <taxon>Pseudomonadota</taxon>
        <taxon>Gammaproteobacteria</taxon>
        <taxon>Thiotrichales</taxon>
        <taxon>Thiotrichaceae</taxon>
        <taxon>Beggiatoa</taxon>
    </lineage>
</organism>
<keyword evidence="1" id="KW-0378">Hydrolase</keyword>
<dbReference type="AlphaFoldDB" id="I3CD35"/>
<evidence type="ECO:0000313" key="1">
    <source>
        <dbReference type="EMBL" id="EIJ41528.1"/>
    </source>
</evidence>
<dbReference type="OrthoDB" id="357991at2"/>
<dbReference type="eggNOG" id="COG4324">
    <property type="taxonomic scope" value="Bacteria"/>
</dbReference>
<dbReference type="RefSeq" id="WP_002683540.1">
    <property type="nucleotide sequence ID" value="NZ_JH600070.1"/>
</dbReference>
<evidence type="ECO:0000313" key="2">
    <source>
        <dbReference type="Proteomes" id="UP000005744"/>
    </source>
</evidence>
<dbReference type="EMBL" id="JH600070">
    <property type="protein sequence ID" value="EIJ41528.1"/>
    <property type="molecule type" value="Genomic_DNA"/>
</dbReference>
<keyword evidence="2" id="KW-1185">Reference proteome</keyword>
<dbReference type="PIRSF" id="PIRSF029285">
    <property type="entry name" value="Aminopept"/>
    <property type="match status" value="1"/>
</dbReference>
<accession>I3CD35</accession>
<protein>
    <submittedName>
        <fullName evidence="1">Putative aminopeptidase</fullName>
    </submittedName>
</protein>
<dbReference type="InterPro" id="IPR014553">
    <property type="entry name" value="Aminopept"/>
</dbReference>
<dbReference type="GO" id="GO:0004177">
    <property type="term" value="F:aminopeptidase activity"/>
    <property type="evidence" value="ECO:0007669"/>
    <property type="project" value="UniProtKB-KW"/>
</dbReference>
<keyword evidence="1" id="KW-0031">Aminopeptidase</keyword>
<proteinExistence type="predicted"/>
<name>I3CD35_9GAMM</name>
<sequence>MTHKKQIIIILILLSLSYLTACSSLHYYGQAVQGQLDIWQRMQPIDELIVQTDTPPRLKQQLADVLQIRTYASHRLQLPDNLSYTFYADLQRPYVVWNVFAAPDFSLKPKEWCFLIVGCVSYRGYFAEADAKQVAQALQTAGYDVYVAGIPAYSTLGWFTDPLLNTMLSWSRTRLAAMIFHELSHQLLYIPNDTAFNESFAMTVEAIGVERWLAEHGTATEWAEYQRYRQQRDDFMQLIQKTRNALNHVYQLPLSPIDKAQQKAAVFKKMLLDYQQLKQGQWNGYKGYDFWFSEPMNNAKIASILTYQDYIPAFNALLAEKQGDLAAFYQAVQTLATLSKEDRQQALNALIAVQYANCDLKTIACLNQDFQN</sequence>
<dbReference type="Pfam" id="PF10023">
    <property type="entry name" value="Aminopep"/>
    <property type="match status" value="1"/>
</dbReference>
<reference evidence="1 2" key="1">
    <citation type="submission" date="2011-11" db="EMBL/GenBank/DDBJ databases">
        <title>Improved High-Quality Draft sequence of Beggiatoa alba B18lD.</title>
        <authorList>
            <consortium name="US DOE Joint Genome Institute"/>
            <person name="Lucas S."/>
            <person name="Han J."/>
            <person name="Lapidus A."/>
            <person name="Cheng J.-F."/>
            <person name="Goodwin L."/>
            <person name="Pitluck S."/>
            <person name="Peters L."/>
            <person name="Mikhailova N."/>
            <person name="Held B."/>
            <person name="Detter J.C."/>
            <person name="Han C."/>
            <person name="Tapia R."/>
            <person name="Land M."/>
            <person name="Hauser L."/>
            <person name="Kyrpides N."/>
            <person name="Ivanova N."/>
            <person name="Pagani I."/>
            <person name="Samuel K."/>
            <person name="Teske A."/>
            <person name="Mueller J."/>
            <person name="Woyke T."/>
        </authorList>
    </citation>
    <scope>NUCLEOTIDE SEQUENCE [LARGE SCALE GENOMIC DNA]</scope>
    <source>
        <strain evidence="1 2">B18LD</strain>
    </source>
</reference>